<dbReference type="EMBL" id="AP028978">
    <property type="protein sequence ID" value="BET98616.1"/>
    <property type="molecule type" value="Genomic_DNA"/>
</dbReference>
<sequence length="295" mass="33849">MLELTYAMPCYNHSAFLVEALDSIKNDVATHDFSYEVLIIDDGSPDDSVNVIKQWMETNSDINVRLITQENHGIAKTVNKLYNNSDGKFVRLSASDDIVLPGSSAAMMALAADNITCVFGDGTVIDNDSKKVGDSFMDYHGGNPDDLRNNQRIPQKLIDKWCIAGPCILVRRNFFNSYQYDENSRIDDFDFFLNVFKKPDSVIYLNQKVCCYRIHGNNTSKVKDVTTRIANLQSFCYLLEKYTYSPELKYVQKQLLAKRYLTKCKINYLQSSYLKAIYHYAIHKYYSSLSNQLVR</sequence>
<dbReference type="InterPro" id="IPR029044">
    <property type="entry name" value="Nucleotide-diphossugar_trans"/>
</dbReference>
<feature type="domain" description="Glycosyltransferase 2-like" evidence="1">
    <location>
        <begin position="8"/>
        <end position="175"/>
    </location>
</feature>
<dbReference type="PANTHER" id="PTHR22916:SF3">
    <property type="entry name" value="UDP-GLCNAC:BETAGAL BETA-1,3-N-ACETYLGLUCOSAMINYLTRANSFERASE-LIKE PROTEIN 1"/>
    <property type="match status" value="1"/>
</dbReference>
<evidence type="ECO:0000313" key="2">
    <source>
        <dbReference type="EMBL" id="BET98616.1"/>
    </source>
</evidence>
<protein>
    <submittedName>
        <fullName evidence="2">Glycosyltransferase</fullName>
    </submittedName>
</protein>
<evidence type="ECO:0000313" key="3">
    <source>
        <dbReference type="Proteomes" id="UP001529514"/>
    </source>
</evidence>
<accession>A0ABM8K0X2</accession>
<dbReference type="InterPro" id="IPR001173">
    <property type="entry name" value="Glyco_trans_2-like"/>
</dbReference>
<organism evidence="2 3">
    <name type="scientific">Xenorhabdus taiwanensis</name>
    <dbReference type="NCBI Taxonomy" id="3085177"/>
    <lineage>
        <taxon>Bacteria</taxon>
        <taxon>Pseudomonadati</taxon>
        <taxon>Pseudomonadota</taxon>
        <taxon>Gammaproteobacteria</taxon>
        <taxon>Enterobacterales</taxon>
        <taxon>Morganellaceae</taxon>
        <taxon>Xenorhabdus</taxon>
    </lineage>
</organism>
<name>A0ABM8K0X2_9GAMM</name>
<dbReference type="SUPFAM" id="SSF53448">
    <property type="entry name" value="Nucleotide-diphospho-sugar transferases"/>
    <property type="match status" value="1"/>
</dbReference>
<gene>
    <name evidence="2" type="ORF">TCT1_35370</name>
</gene>
<dbReference type="Gene3D" id="3.90.550.10">
    <property type="entry name" value="Spore Coat Polysaccharide Biosynthesis Protein SpsA, Chain A"/>
    <property type="match status" value="1"/>
</dbReference>
<dbReference type="Proteomes" id="UP001529514">
    <property type="component" value="Chromosome"/>
</dbReference>
<dbReference type="RefSeq" id="WP_374052066.1">
    <property type="nucleotide sequence ID" value="NZ_AP028978.1"/>
</dbReference>
<evidence type="ECO:0000259" key="1">
    <source>
        <dbReference type="Pfam" id="PF00535"/>
    </source>
</evidence>
<keyword evidence="3" id="KW-1185">Reference proteome</keyword>
<proteinExistence type="predicted"/>
<dbReference type="PANTHER" id="PTHR22916">
    <property type="entry name" value="GLYCOSYLTRANSFERASE"/>
    <property type="match status" value="1"/>
</dbReference>
<dbReference type="Pfam" id="PF00535">
    <property type="entry name" value="Glycos_transf_2"/>
    <property type="match status" value="1"/>
</dbReference>
<reference evidence="2 3" key="1">
    <citation type="submission" date="2023-10" db="EMBL/GenBank/DDBJ databases">
        <title>Xenorhabdus taiwanensis sp. nov., a symbiotic bacterium associated with the entomopathogenic nematode Steinernema taiwanensis.</title>
        <authorList>
            <person name="Tseng C.T."/>
            <person name="Shu H.Y."/>
            <person name="Chen M.H."/>
            <person name="Fang Y.J."/>
            <person name="Wu T.L."/>
            <person name="Lin Y.C."/>
            <person name="Huang C.J."/>
        </authorList>
    </citation>
    <scope>NUCLEOTIDE SEQUENCE [LARGE SCALE GENOMIC DNA]</scope>
    <source>
        <strain evidence="2 3">TCT-1</strain>
    </source>
</reference>